<dbReference type="OrthoDB" id="9806956at2"/>
<dbReference type="GO" id="GO:0006166">
    <property type="term" value="P:purine ribonucleoside salvage"/>
    <property type="evidence" value="ECO:0007669"/>
    <property type="project" value="TreeGrafter"/>
</dbReference>
<evidence type="ECO:0000259" key="9">
    <source>
        <dbReference type="Pfam" id="PF02878"/>
    </source>
</evidence>
<proteinExistence type="inferred from homology"/>
<evidence type="ECO:0000256" key="6">
    <source>
        <dbReference type="ARBA" id="ARBA00023235"/>
    </source>
</evidence>
<dbReference type="GO" id="GO:0005975">
    <property type="term" value="P:carbohydrate metabolic process"/>
    <property type="evidence" value="ECO:0007669"/>
    <property type="project" value="InterPro"/>
</dbReference>
<dbReference type="PANTHER" id="PTHR45745:SF1">
    <property type="entry name" value="PHOSPHOGLUCOMUTASE 2B-RELATED"/>
    <property type="match status" value="1"/>
</dbReference>
<dbReference type="InterPro" id="IPR016055">
    <property type="entry name" value="A-D-PHexomutase_a/b/a-I/II/III"/>
</dbReference>
<keyword evidence="4 7" id="KW-0479">Metal-binding</keyword>
<dbReference type="AlphaFoldDB" id="A0A1M7ABM8"/>
<dbReference type="InterPro" id="IPR005852">
    <property type="entry name" value="PGM_a-D-Glc-sp"/>
</dbReference>
<dbReference type="Pfam" id="PF02879">
    <property type="entry name" value="PGM_PMM_II"/>
    <property type="match status" value="1"/>
</dbReference>
<dbReference type="InterPro" id="IPR005843">
    <property type="entry name" value="A-D-PHexomutase_C"/>
</dbReference>
<keyword evidence="6" id="KW-0413">Isomerase</keyword>
<dbReference type="CDD" id="cd05801">
    <property type="entry name" value="PGM_like3"/>
    <property type="match status" value="1"/>
</dbReference>
<dbReference type="PANTHER" id="PTHR45745">
    <property type="entry name" value="PHOSPHOMANNOMUTASE 45A"/>
    <property type="match status" value="1"/>
</dbReference>
<evidence type="ECO:0000256" key="3">
    <source>
        <dbReference type="ARBA" id="ARBA00022553"/>
    </source>
</evidence>
<dbReference type="Pfam" id="PF02878">
    <property type="entry name" value="PGM_PMM_I"/>
    <property type="match status" value="1"/>
</dbReference>
<dbReference type="EMBL" id="FRBI01000004">
    <property type="protein sequence ID" value="SHL40137.1"/>
    <property type="molecule type" value="Genomic_DNA"/>
</dbReference>
<dbReference type="GO" id="GO:0000287">
    <property type="term" value="F:magnesium ion binding"/>
    <property type="evidence" value="ECO:0007669"/>
    <property type="project" value="InterPro"/>
</dbReference>
<evidence type="ECO:0000256" key="4">
    <source>
        <dbReference type="ARBA" id="ARBA00022723"/>
    </source>
</evidence>
<dbReference type="NCBIfam" id="TIGR01132">
    <property type="entry name" value="pgm"/>
    <property type="match status" value="1"/>
</dbReference>
<comment type="similarity">
    <text evidence="2 7">Belongs to the phosphohexose mutase family.</text>
</comment>
<dbReference type="STRING" id="310782.SAMN05216499_10448"/>
<evidence type="ECO:0000313" key="13">
    <source>
        <dbReference type="Proteomes" id="UP000184111"/>
    </source>
</evidence>
<dbReference type="GO" id="GO:0004614">
    <property type="term" value="F:phosphoglucomutase activity"/>
    <property type="evidence" value="ECO:0007669"/>
    <property type="project" value="InterPro"/>
</dbReference>
<accession>A0A1M7ABM8</accession>
<feature type="domain" description="Alpha-D-phosphohexomutase alpha/beta/alpha" evidence="10">
    <location>
        <begin position="210"/>
        <end position="317"/>
    </location>
</feature>
<gene>
    <name evidence="12" type="ORF">SAMN05216499_10448</name>
</gene>
<organism evidence="12 13">
    <name type="scientific">Actinacidiphila paucisporea</name>
    <dbReference type="NCBI Taxonomy" id="310782"/>
    <lineage>
        <taxon>Bacteria</taxon>
        <taxon>Bacillati</taxon>
        <taxon>Actinomycetota</taxon>
        <taxon>Actinomycetes</taxon>
        <taxon>Kitasatosporales</taxon>
        <taxon>Streptomycetaceae</taxon>
        <taxon>Actinacidiphila</taxon>
    </lineage>
</organism>
<dbReference type="Pfam" id="PF00408">
    <property type="entry name" value="PGM_PMM_IV"/>
    <property type="match status" value="1"/>
</dbReference>
<feature type="domain" description="Alpha-D-phosphohexomutase alpha/beta/alpha" evidence="9">
    <location>
        <begin position="39"/>
        <end position="179"/>
    </location>
</feature>
<feature type="domain" description="Alpha-D-phosphohexomutase C-terminal" evidence="8">
    <location>
        <begin position="493"/>
        <end position="535"/>
    </location>
</feature>
<dbReference type="SUPFAM" id="SSF53738">
    <property type="entry name" value="Phosphoglucomutase, first 3 domains"/>
    <property type="match status" value="3"/>
</dbReference>
<evidence type="ECO:0000259" key="10">
    <source>
        <dbReference type="Pfam" id="PF02879"/>
    </source>
</evidence>
<evidence type="ECO:0000259" key="11">
    <source>
        <dbReference type="Pfam" id="PF02880"/>
    </source>
</evidence>
<evidence type="ECO:0000256" key="2">
    <source>
        <dbReference type="ARBA" id="ARBA00010231"/>
    </source>
</evidence>
<protein>
    <submittedName>
        <fullName evidence="12">Phosphoglucomutase</fullName>
    </submittedName>
</protein>
<evidence type="ECO:0000259" key="8">
    <source>
        <dbReference type="Pfam" id="PF00408"/>
    </source>
</evidence>
<evidence type="ECO:0000256" key="1">
    <source>
        <dbReference type="ARBA" id="ARBA00001946"/>
    </source>
</evidence>
<feature type="domain" description="Alpha-D-phosphohexomutase alpha/beta/alpha" evidence="11">
    <location>
        <begin position="321"/>
        <end position="438"/>
    </location>
</feature>
<dbReference type="Pfam" id="PF02880">
    <property type="entry name" value="PGM_PMM_III"/>
    <property type="match status" value="1"/>
</dbReference>
<dbReference type="Gene3D" id="3.40.120.10">
    <property type="entry name" value="Alpha-D-Glucose-1,6-Bisphosphate, subunit A, domain 3"/>
    <property type="match status" value="3"/>
</dbReference>
<dbReference type="Proteomes" id="UP000184111">
    <property type="component" value="Unassembled WGS sequence"/>
</dbReference>
<dbReference type="SUPFAM" id="SSF55957">
    <property type="entry name" value="Phosphoglucomutase, C-terminal domain"/>
    <property type="match status" value="1"/>
</dbReference>
<dbReference type="RefSeq" id="WP_073495600.1">
    <property type="nucleotide sequence ID" value="NZ_FRBI01000004.1"/>
</dbReference>
<dbReference type="Gene3D" id="3.30.310.50">
    <property type="entry name" value="Alpha-D-phosphohexomutase, C-terminal domain"/>
    <property type="match status" value="1"/>
</dbReference>
<dbReference type="GO" id="GO:0008973">
    <property type="term" value="F:phosphopentomutase activity"/>
    <property type="evidence" value="ECO:0007669"/>
    <property type="project" value="TreeGrafter"/>
</dbReference>
<name>A0A1M7ABM8_9ACTN</name>
<dbReference type="InterPro" id="IPR036900">
    <property type="entry name" value="A-D-PHexomutase_C_sf"/>
</dbReference>
<dbReference type="InterPro" id="IPR005845">
    <property type="entry name" value="A-D-PHexomutase_a/b/a-II"/>
</dbReference>
<keyword evidence="5 7" id="KW-0460">Magnesium</keyword>
<sequence>MPHQRAGTPARPEDLVDVPRLITAYYALHPDPADPGQRVAFGTSGHRGSSLDTAFNEDHIAATSQAICDYRSEQGTTGPLFLGADTHALSEPARVTALEVFAANDVTVLLDEQDGWTPTPAVSHAILTFNNGRTANLADGVVVTPSHNPPGDGGFKYNPPSGGPAASDATTWIQDRANQLITDGLKGVHRIAYARALAAPTTSRYDFLGRYVDDLPSVLDLVAVRRAGVTIGADPLGGASVDYWGRIAERHGLDLTVVNPQADPTWRFMTLDWDGKIRMDCSSPYAMASLIARKDEYAIATGNDADADRHGIVTPDGGLMNPNHYLAVAISYLSGHREQWGPELAIGKTLVSSSMIDKVVADLGRPLTEVPVGFKWFVDGLRGGTLAFGGEESAGASFLRRDGSAWTTDKDGILLALLAAEITAVTGRTPSEHYADLTGRFGSPAYARIDAPADRRQKAVLAKLSADQVPARELAGEPVTAVLTEAPGNGAALGGIKVCTENAWFAARPSGTEDVYKIYAESFHGADHLAEVQQEAQRIVGAALGG</sequence>
<dbReference type="PROSITE" id="PS00710">
    <property type="entry name" value="PGM_PMM"/>
    <property type="match status" value="1"/>
</dbReference>
<keyword evidence="3" id="KW-0597">Phosphoprotein</keyword>
<evidence type="ECO:0000256" key="5">
    <source>
        <dbReference type="ARBA" id="ARBA00022842"/>
    </source>
</evidence>
<evidence type="ECO:0000313" key="12">
    <source>
        <dbReference type="EMBL" id="SHL40137.1"/>
    </source>
</evidence>
<keyword evidence="13" id="KW-1185">Reference proteome</keyword>
<dbReference type="InterPro" id="IPR016066">
    <property type="entry name" value="A-D-PHexomutase_CS"/>
</dbReference>
<dbReference type="InterPro" id="IPR005846">
    <property type="entry name" value="A-D-PHexomutase_a/b/a-III"/>
</dbReference>
<evidence type="ECO:0000256" key="7">
    <source>
        <dbReference type="RuleBase" id="RU004326"/>
    </source>
</evidence>
<dbReference type="InterPro" id="IPR005844">
    <property type="entry name" value="A-D-PHexomutase_a/b/a-I"/>
</dbReference>
<comment type="cofactor">
    <cofactor evidence="1">
        <name>Mg(2+)</name>
        <dbReference type="ChEBI" id="CHEBI:18420"/>
    </cofactor>
</comment>
<reference evidence="12 13" key="1">
    <citation type="submission" date="2016-11" db="EMBL/GenBank/DDBJ databases">
        <authorList>
            <person name="Jaros S."/>
            <person name="Januszkiewicz K."/>
            <person name="Wedrychowicz H."/>
        </authorList>
    </citation>
    <scope>NUCLEOTIDE SEQUENCE [LARGE SCALE GENOMIC DNA]</scope>
    <source>
        <strain evidence="12 13">CGMCC 4.2025</strain>
    </source>
</reference>